<evidence type="ECO:0008006" key="3">
    <source>
        <dbReference type="Google" id="ProtNLM"/>
    </source>
</evidence>
<keyword evidence="2" id="KW-1185">Reference proteome</keyword>
<dbReference type="Proteomes" id="UP000593580">
    <property type="component" value="Chromosome"/>
</dbReference>
<dbReference type="KEGG" id="spal:FM071_06685"/>
<proteinExistence type="predicted"/>
<sequence>MSFFKLFFLFAFFLLTNLFAYPNYSSAIKEKKIYPMGKKIFEKKCSTVNLTQYSTYNELFHSIEKKQECSQLKPAYQEALALYLWDVKREKKVTKKYPVIHVSHDEKCPVCGMFLYKYPKWVSMIAYKDGKKLYFDGMKDLMKYYFEHNKNIKEMLTQSYYTQETVNVKDAYFVLGSDVYGPMGNELIAFKDKKRAENFLLDHRGKKIVKFDDITADMVYKLDE</sequence>
<dbReference type="PANTHER" id="PTHR41247:SF1">
    <property type="entry name" value="HTH-TYPE TRANSCRIPTIONAL REPRESSOR YCNK"/>
    <property type="match status" value="1"/>
</dbReference>
<dbReference type="InterPro" id="IPR008719">
    <property type="entry name" value="N2O_reductase_NosL"/>
</dbReference>
<dbReference type="Pfam" id="PF05573">
    <property type="entry name" value="NosL"/>
    <property type="match status" value="1"/>
</dbReference>
<protein>
    <recommendedName>
        <fullName evidence="3">NosL family protein</fullName>
    </recommendedName>
</protein>
<accession>A0A7M1B988</accession>
<reference evidence="1 2" key="1">
    <citation type="submission" date="2019-07" db="EMBL/GenBank/DDBJ databases">
        <title>Sulfurimonas paralvinellae sp. nov., a novel mesophilic, hydrogen- and sulfur-oxidizing chemolithoautotroph within the Epsilonproteo- bacteria isolated from a deep-sea hydrothermal vent polychaete nest, reclassification of Thiomicrospira denitrificans as Sulfurimonas denitrificans comb. nov. and emended description of the genus Sulfurimonas.</title>
        <authorList>
            <person name="Wang S."/>
            <person name="Jiang L."/>
            <person name="Shao Z."/>
        </authorList>
    </citation>
    <scope>NUCLEOTIDE SEQUENCE [LARGE SCALE GENOMIC DNA]</scope>
    <source>
        <strain evidence="1 2">GO25</strain>
    </source>
</reference>
<gene>
    <name evidence="1" type="ORF">FM071_06685</name>
</gene>
<dbReference type="EMBL" id="CP041406">
    <property type="protein sequence ID" value="QOP45996.1"/>
    <property type="molecule type" value="Genomic_DNA"/>
</dbReference>
<name>A0A7M1B988_9BACT</name>
<evidence type="ECO:0000313" key="1">
    <source>
        <dbReference type="EMBL" id="QOP45996.1"/>
    </source>
</evidence>
<organism evidence="1 2">
    <name type="scientific">Sulfurimonas paralvinellae</name>
    <dbReference type="NCBI Taxonomy" id="317658"/>
    <lineage>
        <taxon>Bacteria</taxon>
        <taxon>Pseudomonadati</taxon>
        <taxon>Campylobacterota</taxon>
        <taxon>Epsilonproteobacteria</taxon>
        <taxon>Campylobacterales</taxon>
        <taxon>Sulfurimonadaceae</taxon>
        <taxon>Sulfurimonas</taxon>
    </lineage>
</organism>
<dbReference type="SUPFAM" id="SSF160387">
    <property type="entry name" value="NosL/MerB-like"/>
    <property type="match status" value="1"/>
</dbReference>
<dbReference type="RefSeq" id="WP_193110064.1">
    <property type="nucleotide sequence ID" value="NZ_CP041406.1"/>
</dbReference>
<dbReference type="PANTHER" id="PTHR41247">
    <property type="entry name" value="HTH-TYPE TRANSCRIPTIONAL REPRESSOR YCNK"/>
    <property type="match status" value="1"/>
</dbReference>
<evidence type="ECO:0000313" key="2">
    <source>
        <dbReference type="Proteomes" id="UP000593580"/>
    </source>
</evidence>
<dbReference type="Gene3D" id="3.30.70.2050">
    <property type="match status" value="1"/>
</dbReference>
<dbReference type="AlphaFoldDB" id="A0A7M1B988"/>